<dbReference type="Proteomes" id="UP000198302">
    <property type="component" value="Unassembled WGS sequence"/>
</dbReference>
<reference evidence="2 3" key="1">
    <citation type="submission" date="2016-11" db="EMBL/GenBank/DDBJ databases">
        <title>Whole genomes of Flavobacteriaceae.</title>
        <authorList>
            <person name="Stine C."/>
            <person name="Li C."/>
            <person name="Tadesse D."/>
        </authorList>
    </citation>
    <scope>NUCLEOTIDE SEQUENCE [LARGE SCALE GENOMIC DNA]</scope>
    <source>
        <strain evidence="2 3">ATCC 51468</strain>
    </source>
</reference>
<name>A0ABX4BZI0_9FLAO</name>
<feature type="domain" description="DUF6602" evidence="1">
    <location>
        <begin position="186"/>
        <end position="281"/>
    </location>
</feature>
<gene>
    <name evidence="2" type="ORF">B0A73_19045</name>
</gene>
<sequence>MPTKDYLKFLLEGKHLIVNKNDHYNTAMLGQISEIEENAVKFLWHSIAPDAMAKGTVRYTIEEFEQQVDPFLIVDRRRSFDSGPYLDLQKKIRKNWHIFINTLHFSDQYRLKTADCINVLVKELGVSVSDAEGIIKSHIALNSLRYVKLKRDEYIALSPDRIELENKKRYLSSISNEIKSQSDRINYVISHGQTVGNYREQLFISVLRKYVPKKFHVATGFIEGSSKQIDIIIYDQHNYIPVFREDDLVVVKKEAVIAVIEIKTTLDSGTLADSLEGIDKIFDSGMSSVPFFKGIFAFNTDLTNKSAAVTIGNFYKKNEIAAIHHHLDVVCVPNAVCAYIDYSGIDAEQCSSPVLYTVEDTKGFSVGESFFLQRLFAFLEVENSAKKINGLYFSELRETAESSPYGRLTEENWLPYKTFFTEDRSTAHLDLDDSEIMEIQIKNVKERIRDVRKWMEGAVDREYLIEKYNNIAY</sequence>
<keyword evidence="3" id="KW-1185">Reference proteome</keyword>
<comment type="caution">
    <text evidence="2">The sequence shown here is derived from an EMBL/GenBank/DDBJ whole genome shotgun (WGS) entry which is preliminary data.</text>
</comment>
<evidence type="ECO:0000259" key="1">
    <source>
        <dbReference type="Pfam" id="PF20247"/>
    </source>
</evidence>
<protein>
    <recommendedName>
        <fullName evidence="1">DUF6602 domain-containing protein</fullName>
    </recommendedName>
</protein>
<dbReference type="EMBL" id="MUGX01000029">
    <property type="protein sequence ID" value="OXA84709.1"/>
    <property type="molecule type" value="Genomic_DNA"/>
</dbReference>
<dbReference type="CDD" id="cd21173">
    <property type="entry name" value="NucC-like"/>
    <property type="match status" value="1"/>
</dbReference>
<evidence type="ECO:0000313" key="2">
    <source>
        <dbReference type="EMBL" id="OXA84709.1"/>
    </source>
</evidence>
<proteinExistence type="predicted"/>
<organism evidence="2 3">
    <name type="scientific">Flavobacterium hibernum</name>
    <dbReference type="NCBI Taxonomy" id="37752"/>
    <lineage>
        <taxon>Bacteria</taxon>
        <taxon>Pseudomonadati</taxon>
        <taxon>Bacteroidota</taxon>
        <taxon>Flavobacteriia</taxon>
        <taxon>Flavobacteriales</taxon>
        <taxon>Flavobacteriaceae</taxon>
        <taxon>Flavobacterium</taxon>
    </lineage>
</organism>
<dbReference type="RefSeq" id="WP_052480037.1">
    <property type="nucleotide sequence ID" value="NZ_JPRK01000002.1"/>
</dbReference>
<dbReference type="InterPro" id="IPR046537">
    <property type="entry name" value="DUF6602"/>
</dbReference>
<accession>A0ABX4BZI0</accession>
<evidence type="ECO:0000313" key="3">
    <source>
        <dbReference type="Proteomes" id="UP000198302"/>
    </source>
</evidence>
<dbReference type="Pfam" id="PF20247">
    <property type="entry name" value="DUF6602"/>
    <property type="match status" value="1"/>
</dbReference>